<dbReference type="Pfam" id="PF00296">
    <property type="entry name" value="Bac_luciferase"/>
    <property type="match status" value="1"/>
</dbReference>
<dbReference type="InterPro" id="IPR050172">
    <property type="entry name" value="SsuD_RutA_monooxygenase"/>
</dbReference>
<reference evidence="6" key="1">
    <citation type="journal article" date="2014" name="Int. J. Syst. Evol. Microbiol.">
        <title>Complete genome sequence of Corynebacterium casei LMG S-19264T (=DSM 44701T), isolated from a smear-ripened cheese.</title>
        <authorList>
            <consortium name="US DOE Joint Genome Institute (JGI-PGF)"/>
            <person name="Walter F."/>
            <person name="Albersmeier A."/>
            <person name="Kalinowski J."/>
            <person name="Ruckert C."/>
        </authorList>
    </citation>
    <scope>NUCLEOTIDE SEQUENCE</scope>
    <source>
        <strain evidence="6">JCM 3093</strain>
    </source>
</reference>
<evidence type="ECO:0000256" key="4">
    <source>
        <dbReference type="ARBA" id="ARBA00023033"/>
    </source>
</evidence>
<dbReference type="InterPro" id="IPR011251">
    <property type="entry name" value="Luciferase-like_dom"/>
</dbReference>
<evidence type="ECO:0000256" key="1">
    <source>
        <dbReference type="ARBA" id="ARBA00022630"/>
    </source>
</evidence>
<evidence type="ECO:0000256" key="3">
    <source>
        <dbReference type="ARBA" id="ARBA00023002"/>
    </source>
</evidence>
<dbReference type="InterPro" id="IPR036661">
    <property type="entry name" value="Luciferase-like_sf"/>
</dbReference>
<proteinExistence type="predicted"/>
<evidence type="ECO:0000256" key="2">
    <source>
        <dbReference type="ARBA" id="ARBA00022643"/>
    </source>
</evidence>
<keyword evidence="3" id="KW-0560">Oxidoreductase</keyword>
<sequence>MIVVNLDVIMWPDSPWPAMRQEWLRAEEFGLGRGWLYDHLNLNGRPVWHEAYTTLAAVAAATSRIGVGTMVTAPNFRHPVTSAKTALSLHALCEGRFVMGIGAGGPGGDSDALGGGPLSRADRTARFAEWVQLVDLLLTRADTDFSGRYFTARQVALGGGEPRTPPLAIAATAERGMELAVRFADLWITQDVGQNPAVYAGTPHAEVRRQITLLDEICAEQGRDPGTLPRLAVLGYGGERPLDSIEAFRDCLGRYAQLGVTTLAVLWPRGDRSRARLAVLEQAAAECTRS</sequence>
<comment type="caution">
    <text evidence="6">The sequence shown here is derived from an EMBL/GenBank/DDBJ whole genome shotgun (WGS) entry which is preliminary data.</text>
</comment>
<reference evidence="6" key="2">
    <citation type="submission" date="2022-09" db="EMBL/GenBank/DDBJ databases">
        <authorList>
            <person name="Sun Q."/>
            <person name="Ohkuma M."/>
        </authorList>
    </citation>
    <scope>NUCLEOTIDE SEQUENCE</scope>
    <source>
        <strain evidence="6">JCM 3093</strain>
    </source>
</reference>
<dbReference type="PANTHER" id="PTHR42847:SF4">
    <property type="entry name" value="ALKANESULFONATE MONOOXYGENASE-RELATED"/>
    <property type="match status" value="1"/>
</dbReference>
<dbReference type="EMBL" id="BMQD01000007">
    <property type="protein sequence ID" value="GGK66605.1"/>
    <property type="molecule type" value="Genomic_DNA"/>
</dbReference>
<dbReference type="Gene3D" id="3.20.20.30">
    <property type="entry name" value="Luciferase-like domain"/>
    <property type="match status" value="1"/>
</dbReference>
<dbReference type="GO" id="GO:0008726">
    <property type="term" value="F:alkanesulfonate monooxygenase activity"/>
    <property type="evidence" value="ECO:0007669"/>
    <property type="project" value="TreeGrafter"/>
</dbReference>
<gene>
    <name evidence="6" type="ORF">GCM10010126_27470</name>
</gene>
<name>A0AA37BG04_9ACTN</name>
<evidence type="ECO:0000313" key="6">
    <source>
        <dbReference type="EMBL" id="GGK66605.1"/>
    </source>
</evidence>
<protein>
    <submittedName>
        <fullName evidence="6">Luciferase</fullName>
    </submittedName>
</protein>
<dbReference type="AlphaFoldDB" id="A0AA37BG04"/>
<evidence type="ECO:0000259" key="5">
    <source>
        <dbReference type="Pfam" id="PF00296"/>
    </source>
</evidence>
<dbReference type="Proteomes" id="UP000627984">
    <property type="component" value="Unassembled WGS sequence"/>
</dbReference>
<dbReference type="GO" id="GO:0046306">
    <property type="term" value="P:alkanesulfonate catabolic process"/>
    <property type="evidence" value="ECO:0007669"/>
    <property type="project" value="TreeGrafter"/>
</dbReference>
<dbReference type="SUPFAM" id="SSF51679">
    <property type="entry name" value="Bacterial luciferase-like"/>
    <property type="match status" value="1"/>
</dbReference>
<evidence type="ECO:0000313" key="7">
    <source>
        <dbReference type="Proteomes" id="UP000627984"/>
    </source>
</evidence>
<dbReference type="PANTHER" id="PTHR42847">
    <property type="entry name" value="ALKANESULFONATE MONOOXYGENASE"/>
    <property type="match status" value="1"/>
</dbReference>
<keyword evidence="1" id="KW-0285">Flavoprotein</keyword>
<organism evidence="6 7">
    <name type="scientific">Planomonospora parontospora</name>
    <dbReference type="NCBI Taxonomy" id="58119"/>
    <lineage>
        <taxon>Bacteria</taxon>
        <taxon>Bacillati</taxon>
        <taxon>Actinomycetota</taxon>
        <taxon>Actinomycetes</taxon>
        <taxon>Streptosporangiales</taxon>
        <taxon>Streptosporangiaceae</taxon>
        <taxon>Planomonospora</taxon>
    </lineage>
</organism>
<accession>A0AA37BG04</accession>
<keyword evidence="4" id="KW-0503">Monooxygenase</keyword>
<feature type="domain" description="Luciferase-like" evidence="5">
    <location>
        <begin position="21"/>
        <end position="228"/>
    </location>
</feature>
<keyword evidence="2" id="KW-0288">FMN</keyword>